<evidence type="ECO:0000313" key="2">
    <source>
        <dbReference type="Proteomes" id="UP001062846"/>
    </source>
</evidence>
<gene>
    <name evidence="1" type="ORF">RHMOL_Rhmol04G0151200</name>
</gene>
<organism evidence="1 2">
    <name type="scientific">Rhododendron molle</name>
    <name type="common">Chinese azalea</name>
    <name type="synonym">Azalea mollis</name>
    <dbReference type="NCBI Taxonomy" id="49168"/>
    <lineage>
        <taxon>Eukaryota</taxon>
        <taxon>Viridiplantae</taxon>
        <taxon>Streptophyta</taxon>
        <taxon>Embryophyta</taxon>
        <taxon>Tracheophyta</taxon>
        <taxon>Spermatophyta</taxon>
        <taxon>Magnoliopsida</taxon>
        <taxon>eudicotyledons</taxon>
        <taxon>Gunneridae</taxon>
        <taxon>Pentapetalae</taxon>
        <taxon>asterids</taxon>
        <taxon>Ericales</taxon>
        <taxon>Ericaceae</taxon>
        <taxon>Ericoideae</taxon>
        <taxon>Rhodoreae</taxon>
        <taxon>Rhododendron</taxon>
    </lineage>
</organism>
<evidence type="ECO:0000313" key="1">
    <source>
        <dbReference type="EMBL" id="KAI8559153.1"/>
    </source>
</evidence>
<comment type="caution">
    <text evidence="1">The sequence shown here is derived from an EMBL/GenBank/DDBJ whole genome shotgun (WGS) entry which is preliminary data.</text>
</comment>
<dbReference type="Proteomes" id="UP001062846">
    <property type="component" value="Chromosome 4"/>
</dbReference>
<protein>
    <submittedName>
        <fullName evidence="1">Uncharacterized protein</fullName>
    </submittedName>
</protein>
<keyword evidence="2" id="KW-1185">Reference proteome</keyword>
<accession>A0ACC0P2V0</accession>
<sequence>MTDRRRVGEPSEFSLTDYDGDFNTSVCRAVTLYARTRLRPPRGVSGSRSVRHEPFGSACYSFEYS</sequence>
<reference evidence="1" key="1">
    <citation type="submission" date="2022-02" db="EMBL/GenBank/DDBJ databases">
        <title>Plant Genome Project.</title>
        <authorList>
            <person name="Zhang R.-G."/>
        </authorList>
    </citation>
    <scope>NUCLEOTIDE SEQUENCE</scope>
    <source>
        <strain evidence="1">AT1</strain>
    </source>
</reference>
<proteinExistence type="predicted"/>
<name>A0ACC0P2V0_RHOML</name>
<dbReference type="EMBL" id="CM046391">
    <property type="protein sequence ID" value="KAI8559153.1"/>
    <property type="molecule type" value="Genomic_DNA"/>
</dbReference>